<dbReference type="InterPro" id="IPR035952">
    <property type="entry name" value="Rhomboid-like_sf"/>
</dbReference>
<keyword evidence="4 5" id="KW-0472">Membrane</keyword>
<comment type="subcellular location">
    <subcellularLocation>
        <location evidence="1">Membrane</location>
        <topology evidence="1">Multi-pass membrane protein</topology>
    </subcellularLocation>
</comment>
<feature type="transmembrane region" description="Helical" evidence="5">
    <location>
        <begin position="20"/>
        <end position="40"/>
    </location>
</feature>
<dbReference type="GO" id="GO:0016020">
    <property type="term" value="C:membrane"/>
    <property type="evidence" value="ECO:0007669"/>
    <property type="project" value="UniProtKB-SubCell"/>
</dbReference>
<keyword evidence="7" id="KW-0645">Protease</keyword>
<dbReference type="GO" id="GO:0004252">
    <property type="term" value="F:serine-type endopeptidase activity"/>
    <property type="evidence" value="ECO:0007669"/>
    <property type="project" value="InterPro"/>
</dbReference>
<feature type="domain" description="Peptidase S54 rhomboid" evidence="6">
    <location>
        <begin position="60"/>
        <end position="191"/>
    </location>
</feature>
<reference evidence="7 8" key="1">
    <citation type="submission" date="2018-02" db="EMBL/GenBank/DDBJ databases">
        <authorList>
            <person name="Cohen D.B."/>
            <person name="Kent A.D."/>
        </authorList>
    </citation>
    <scope>NUCLEOTIDE SEQUENCE [LARGE SCALE GENOMIC DNA]</scope>
    <source>
        <strain evidence="7 8">ULC007</strain>
    </source>
</reference>
<dbReference type="Pfam" id="PF01694">
    <property type="entry name" value="Rhomboid"/>
    <property type="match status" value="1"/>
</dbReference>
<evidence type="ECO:0000256" key="3">
    <source>
        <dbReference type="ARBA" id="ARBA00022989"/>
    </source>
</evidence>
<proteinExistence type="predicted"/>
<dbReference type="SUPFAM" id="SSF144091">
    <property type="entry name" value="Rhomboid-like"/>
    <property type="match status" value="1"/>
</dbReference>
<dbReference type="InterPro" id="IPR050925">
    <property type="entry name" value="Rhomboid_protease_S54"/>
</dbReference>
<keyword evidence="7" id="KW-0378">Hydrolase</keyword>
<dbReference type="AlphaFoldDB" id="A0A2T1DLQ5"/>
<evidence type="ECO:0000256" key="2">
    <source>
        <dbReference type="ARBA" id="ARBA00022692"/>
    </source>
</evidence>
<name>A0A2T1DLQ5_9CYAN</name>
<keyword evidence="8" id="KW-1185">Reference proteome</keyword>
<sequence length="193" mass="20993">MRRTDPNDPSSISREIKTHVGILGGIVGLLWLIEIIDVFLGGRLNFYGIIPRTSIGLRGILFAPFLHSNFAHLISNTIPFITLGWFVMLRETSDFFLVSAIVAIASGVGVWLFGSAGIHLGASGVIFGYFGFLLSRAYFERSALAVALSLAVALLYGGLIWGVLPTRIGISWEGHLFGFVGGIVAARWLSKRR</sequence>
<gene>
    <name evidence="7" type="ORF">C7B65_02280</name>
</gene>
<feature type="transmembrane region" description="Helical" evidence="5">
    <location>
        <begin position="146"/>
        <end position="164"/>
    </location>
</feature>
<keyword evidence="3 5" id="KW-1133">Transmembrane helix</keyword>
<protein>
    <submittedName>
        <fullName evidence="7">Rhomboid family intramembrane serine protease</fullName>
    </submittedName>
</protein>
<evidence type="ECO:0000313" key="8">
    <source>
        <dbReference type="Proteomes" id="UP000238634"/>
    </source>
</evidence>
<feature type="transmembrane region" description="Helical" evidence="5">
    <location>
        <begin position="95"/>
        <end position="114"/>
    </location>
</feature>
<dbReference type="OrthoDB" id="465874at2"/>
<feature type="transmembrane region" description="Helical" evidence="5">
    <location>
        <begin position="170"/>
        <end position="189"/>
    </location>
</feature>
<accession>A0A2T1DLQ5</accession>
<dbReference type="Proteomes" id="UP000238634">
    <property type="component" value="Unassembled WGS sequence"/>
</dbReference>
<dbReference type="GO" id="GO:0006508">
    <property type="term" value="P:proteolysis"/>
    <property type="evidence" value="ECO:0007669"/>
    <property type="project" value="UniProtKB-KW"/>
</dbReference>
<evidence type="ECO:0000256" key="1">
    <source>
        <dbReference type="ARBA" id="ARBA00004141"/>
    </source>
</evidence>
<dbReference type="PANTHER" id="PTHR43731:SF9">
    <property type="entry name" value="SLR1461 PROTEIN"/>
    <property type="match status" value="1"/>
</dbReference>
<evidence type="ECO:0000256" key="5">
    <source>
        <dbReference type="SAM" id="Phobius"/>
    </source>
</evidence>
<reference evidence="7 8" key="2">
    <citation type="submission" date="2018-03" db="EMBL/GenBank/DDBJ databases">
        <title>The ancient ancestry and fast evolution of plastids.</title>
        <authorList>
            <person name="Moore K.R."/>
            <person name="Magnabosco C."/>
            <person name="Momper L."/>
            <person name="Gold D.A."/>
            <person name="Bosak T."/>
            <person name="Fournier G.P."/>
        </authorList>
    </citation>
    <scope>NUCLEOTIDE SEQUENCE [LARGE SCALE GENOMIC DNA]</scope>
    <source>
        <strain evidence="7 8">ULC007</strain>
    </source>
</reference>
<dbReference type="EMBL" id="PVWG01000002">
    <property type="protein sequence ID" value="PSB21437.1"/>
    <property type="molecule type" value="Genomic_DNA"/>
</dbReference>
<evidence type="ECO:0000256" key="4">
    <source>
        <dbReference type="ARBA" id="ARBA00023136"/>
    </source>
</evidence>
<feature type="transmembrane region" description="Helical" evidence="5">
    <location>
        <begin position="120"/>
        <end position="139"/>
    </location>
</feature>
<dbReference type="Gene3D" id="1.20.1540.10">
    <property type="entry name" value="Rhomboid-like"/>
    <property type="match status" value="1"/>
</dbReference>
<comment type="caution">
    <text evidence="7">The sequence shown here is derived from an EMBL/GenBank/DDBJ whole genome shotgun (WGS) entry which is preliminary data.</text>
</comment>
<evidence type="ECO:0000313" key="7">
    <source>
        <dbReference type="EMBL" id="PSB21437.1"/>
    </source>
</evidence>
<dbReference type="InterPro" id="IPR022764">
    <property type="entry name" value="Peptidase_S54_rhomboid_dom"/>
</dbReference>
<organism evidence="7 8">
    <name type="scientific">Phormidesmis priestleyi ULC007</name>
    <dbReference type="NCBI Taxonomy" id="1920490"/>
    <lineage>
        <taxon>Bacteria</taxon>
        <taxon>Bacillati</taxon>
        <taxon>Cyanobacteriota</taxon>
        <taxon>Cyanophyceae</taxon>
        <taxon>Leptolyngbyales</taxon>
        <taxon>Leptolyngbyaceae</taxon>
        <taxon>Phormidesmis</taxon>
    </lineage>
</organism>
<feature type="transmembrane region" description="Helical" evidence="5">
    <location>
        <begin position="60"/>
        <end position="88"/>
    </location>
</feature>
<dbReference type="PANTHER" id="PTHR43731">
    <property type="entry name" value="RHOMBOID PROTEASE"/>
    <property type="match status" value="1"/>
</dbReference>
<evidence type="ECO:0000259" key="6">
    <source>
        <dbReference type="Pfam" id="PF01694"/>
    </source>
</evidence>
<dbReference type="STRING" id="1920490.GCA_001895925_01320"/>
<keyword evidence="2 5" id="KW-0812">Transmembrane</keyword>